<accession>A0AAW3ZU81</accession>
<dbReference type="Proteomes" id="UP000613768">
    <property type="component" value="Unassembled WGS sequence"/>
</dbReference>
<proteinExistence type="predicted"/>
<sequence length="59" mass="6595">MPLHSEAMHCPWCGEPIELWIEPQAEAVEYSEDCSVCCRPIRVQVAADYAGGSVCLERE</sequence>
<protein>
    <submittedName>
        <fullName evidence="1">CPXCG motif-containing cysteine-rich protein</fullName>
    </submittedName>
</protein>
<name>A0AAW3ZU81_9GAMM</name>
<dbReference type="EMBL" id="JACYTR010000070">
    <property type="protein sequence ID" value="MBD8527887.1"/>
    <property type="molecule type" value="Genomic_DNA"/>
</dbReference>
<dbReference type="AlphaFoldDB" id="A0AAW3ZU81"/>
<dbReference type="RefSeq" id="WP_192031309.1">
    <property type="nucleotide sequence ID" value="NZ_JACYTR010000070.1"/>
</dbReference>
<dbReference type="InterPro" id="IPR025990">
    <property type="entry name" value="zinc_ribbon_bacterial"/>
</dbReference>
<evidence type="ECO:0000313" key="1">
    <source>
        <dbReference type="EMBL" id="MBD8527887.1"/>
    </source>
</evidence>
<evidence type="ECO:0000313" key="2">
    <source>
        <dbReference type="Proteomes" id="UP000613768"/>
    </source>
</evidence>
<gene>
    <name evidence="1" type="ORF">IFO71_19240</name>
</gene>
<keyword evidence="2" id="KW-1185">Reference proteome</keyword>
<dbReference type="Pfam" id="PF14255">
    <property type="entry name" value="Zn_ribbon_21"/>
    <property type="match status" value="1"/>
</dbReference>
<comment type="caution">
    <text evidence="1">The sequence shown here is derived from an EMBL/GenBank/DDBJ whole genome shotgun (WGS) entry which is preliminary data.</text>
</comment>
<organism evidence="1 2">
    <name type="scientific">Pseudomarimonas arenosa</name>
    <dbReference type="NCBI Taxonomy" id="2774145"/>
    <lineage>
        <taxon>Bacteria</taxon>
        <taxon>Pseudomonadati</taxon>
        <taxon>Pseudomonadota</taxon>
        <taxon>Gammaproteobacteria</taxon>
        <taxon>Lysobacterales</taxon>
        <taxon>Lysobacteraceae</taxon>
        <taxon>Pseudomarimonas</taxon>
    </lineage>
</organism>
<reference evidence="1 2" key="1">
    <citation type="submission" date="2020-09" db="EMBL/GenBank/DDBJ databases">
        <title>Pseudoxanthomonas sp. CAU 1598 isolated from sand of Yaerae Beach.</title>
        <authorList>
            <person name="Kim W."/>
        </authorList>
    </citation>
    <scope>NUCLEOTIDE SEQUENCE [LARGE SCALE GENOMIC DNA]</scope>
    <source>
        <strain evidence="1 2">CAU 1598</strain>
    </source>
</reference>